<name>A0ABP9MHU9_9HYPH</name>
<dbReference type="RefSeq" id="WP_345096052.1">
    <property type="nucleotide sequence ID" value="NZ_BAABIY010000002.1"/>
</dbReference>
<evidence type="ECO:0000313" key="2">
    <source>
        <dbReference type="Proteomes" id="UP001501525"/>
    </source>
</evidence>
<sequence>MGWFYSVICWKTSKQKSKNTFIPSPDAIFLEIMVGSWRVSKTDGSGMDRPIAESQRFLLPFKIHCLGIHAEK</sequence>
<dbReference type="EMBL" id="BAABIY010000002">
    <property type="protein sequence ID" value="GAA5094410.1"/>
    <property type="molecule type" value="Genomic_DNA"/>
</dbReference>
<accession>A0ABP9MHU9</accession>
<proteinExistence type="predicted"/>
<comment type="caution">
    <text evidence="1">The sequence shown here is derived from an EMBL/GenBank/DDBJ whole genome shotgun (WGS) entry which is preliminary data.</text>
</comment>
<dbReference type="Proteomes" id="UP001501525">
    <property type="component" value="Unassembled WGS sequence"/>
</dbReference>
<organism evidence="1 2">
    <name type="scientific">Bartonella acomydis</name>
    <dbReference type="NCBI Taxonomy" id="686234"/>
    <lineage>
        <taxon>Bacteria</taxon>
        <taxon>Pseudomonadati</taxon>
        <taxon>Pseudomonadota</taxon>
        <taxon>Alphaproteobacteria</taxon>
        <taxon>Hyphomicrobiales</taxon>
        <taxon>Bartonellaceae</taxon>
        <taxon>Bartonella</taxon>
    </lineage>
</organism>
<evidence type="ECO:0000313" key="1">
    <source>
        <dbReference type="EMBL" id="GAA5094410.1"/>
    </source>
</evidence>
<keyword evidence="2" id="KW-1185">Reference proteome</keyword>
<protein>
    <submittedName>
        <fullName evidence="1">Uncharacterized protein</fullName>
    </submittedName>
</protein>
<gene>
    <name evidence="1" type="ORF">GCM10023260_01600</name>
</gene>
<reference evidence="2" key="1">
    <citation type="journal article" date="2019" name="Int. J. Syst. Evol. Microbiol.">
        <title>The Global Catalogue of Microorganisms (GCM) 10K type strain sequencing project: providing services to taxonomists for standard genome sequencing and annotation.</title>
        <authorList>
            <consortium name="The Broad Institute Genomics Platform"/>
            <consortium name="The Broad Institute Genome Sequencing Center for Infectious Disease"/>
            <person name="Wu L."/>
            <person name="Ma J."/>
        </authorList>
    </citation>
    <scope>NUCLEOTIDE SEQUENCE [LARGE SCALE GENOMIC DNA]</scope>
    <source>
        <strain evidence="2">JCM 17706</strain>
    </source>
</reference>